<dbReference type="GO" id="GO:0006457">
    <property type="term" value="P:protein folding"/>
    <property type="evidence" value="ECO:0007669"/>
    <property type="project" value="TreeGrafter"/>
</dbReference>
<comment type="caution">
    <text evidence="6">The sequence shown here is derived from an EMBL/GenBank/DDBJ whole genome shotgun (WGS) entry which is preliminary data.</text>
</comment>
<keyword evidence="3" id="KW-0862">Zinc</keyword>
<dbReference type="GO" id="GO:0050821">
    <property type="term" value="P:protein stabilization"/>
    <property type="evidence" value="ECO:0007669"/>
    <property type="project" value="TreeGrafter"/>
</dbReference>
<dbReference type="AlphaFoldDB" id="A0AAD5UGX6"/>
<accession>A0AAD5UGX6</accession>
<dbReference type="Proteomes" id="UP001210925">
    <property type="component" value="Unassembled WGS sequence"/>
</dbReference>
<keyword evidence="7" id="KW-1185">Reference proteome</keyword>
<dbReference type="GO" id="GO:0030150">
    <property type="term" value="P:protein import into mitochondrial matrix"/>
    <property type="evidence" value="ECO:0007669"/>
    <property type="project" value="TreeGrafter"/>
</dbReference>
<evidence type="ECO:0000256" key="1">
    <source>
        <dbReference type="ARBA" id="ARBA00022723"/>
    </source>
</evidence>
<evidence type="ECO:0000256" key="4">
    <source>
        <dbReference type="PROSITE-ProRule" id="PRU00834"/>
    </source>
</evidence>
<dbReference type="GO" id="GO:0051087">
    <property type="term" value="F:protein-folding chaperone binding"/>
    <property type="evidence" value="ECO:0007669"/>
    <property type="project" value="TreeGrafter"/>
</dbReference>
<evidence type="ECO:0000313" key="6">
    <source>
        <dbReference type="EMBL" id="KAJ3257896.1"/>
    </source>
</evidence>
<gene>
    <name evidence="6" type="ORF">HK103_004187</name>
</gene>
<evidence type="ECO:0000259" key="5">
    <source>
        <dbReference type="PROSITE" id="PS51501"/>
    </source>
</evidence>
<name>A0AAD5UGX6_9FUNG</name>
<evidence type="ECO:0000313" key="7">
    <source>
        <dbReference type="Proteomes" id="UP001210925"/>
    </source>
</evidence>
<proteinExistence type="predicted"/>
<keyword evidence="2 4" id="KW-0863">Zinc-finger</keyword>
<organism evidence="6 7">
    <name type="scientific">Boothiomyces macroporosus</name>
    <dbReference type="NCBI Taxonomy" id="261099"/>
    <lineage>
        <taxon>Eukaryota</taxon>
        <taxon>Fungi</taxon>
        <taxon>Fungi incertae sedis</taxon>
        <taxon>Chytridiomycota</taxon>
        <taxon>Chytridiomycota incertae sedis</taxon>
        <taxon>Chytridiomycetes</taxon>
        <taxon>Rhizophydiales</taxon>
        <taxon>Terramycetaceae</taxon>
        <taxon>Boothiomyces</taxon>
    </lineage>
</organism>
<dbReference type="EMBL" id="JADGKB010000033">
    <property type="protein sequence ID" value="KAJ3257896.1"/>
    <property type="molecule type" value="Genomic_DNA"/>
</dbReference>
<evidence type="ECO:0000256" key="3">
    <source>
        <dbReference type="ARBA" id="ARBA00022833"/>
    </source>
</evidence>
<dbReference type="PANTHER" id="PTHR20922:SF13">
    <property type="entry name" value="DNL-TYPE ZINC FINGER PROTEIN"/>
    <property type="match status" value="1"/>
</dbReference>
<dbReference type="InterPro" id="IPR024158">
    <property type="entry name" value="Mt_import_TIM15"/>
</dbReference>
<feature type="domain" description="DNL-type" evidence="5">
    <location>
        <begin position="33"/>
        <end position="130"/>
    </location>
</feature>
<dbReference type="PANTHER" id="PTHR20922">
    <property type="entry name" value="DNL-TYPE ZINC FINGER PROTEIN"/>
    <property type="match status" value="1"/>
</dbReference>
<sequence>MLKRITVLSRAIKFPARRPVITRYTNIRFNSTTPQDRLIIGFTCKVCNHRQFKSMSKLAYTKGVVMIKCDGCKNTHLIADHLGWFDSQSPPGTIEDILKAKGESVKRVQFDPKIKGIATTGDEADAVGMEEFIPKVIDELEK</sequence>
<dbReference type="Pfam" id="PF05180">
    <property type="entry name" value="zf-DNL"/>
    <property type="match status" value="1"/>
</dbReference>
<dbReference type="PROSITE" id="PS51501">
    <property type="entry name" value="ZF_DNL"/>
    <property type="match status" value="1"/>
</dbReference>
<evidence type="ECO:0000256" key="2">
    <source>
        <dbReference type="ARBA" id="ARBA00022771"/>
    </source>
</evidence>
<protein>
    <recommendedName>
        <fullName evidence="5">DNL-type domain-containing protein</fullName>
    </recommendedName>
</protein>
<dbReference type="GO" id="GO:0005739">
    <property type="term" value="C:mitochondrion"/>
    <property type="evidence" value="ECO:0007669"/>
    <property type="project" value="TreeGrafter"/>
</dbReference>
<dbReference type="InterPro" id="IPR007853">
    <property type="entry name" value="Znf_DNL-typ"/>
</dbReference>
<reference evidence="6" key="1">
    <citation type="submission" date="2020-05" db="EMBL/GenBank/DDBJ databases">
        <title>Phylogenomic resolution of chytrid fungi.</title>
        <authorList>
            <person name="Stajich J.E."/>
            <person name="Amses K."/>
            <person name="Simmons R."/>
            <person name="Seto K."/>
            <person name="Myers J."/>
            <person name="Bonds A."/>
            <person name="Quandt C.A."/>
            <person name="Barry K."/>
            <person name="Liu P."/>
            <person name="Grigoriev I."/>
            <person name="Longcore J.E."/>
            <person name="James T.Y."/>
        </authorList>
    </citation>
    <scope>NUCLEOTIDE SEQUENCE</scope>
    <source>
        <strain evidence="6">PLAUS21</strain>
    </source>
</reference>
<keyword evidence="1" id="KW-0479">Metal-binding</keyword>
<dbReference type="GO" id="GO:0008270">
    <property type="term" value="F:zinc ion binding"/>
    <property type="evidence" value="ECO:0007669"/>
    <property type="project" value="UniProtKB-KW"/>
</dbReference>